<dbReference type="Pfam" id="PF00126">
    <property type="entry name" value="HTH_1"/>
    <property type="match status" value="1"/>
</dbReference>
<evidence type="ECO:0000313" key="6">
    <source>
        <dbReference type="EMBL" id="OXC72411.1"/>
    </source>
</evidence>
<proteinExistence type="inferred from homology"/>
<reference evidence="7" key="1">
    <citation type="submission" date="2017-01" db="EMBL/GenBank/DDBJ databases">
        <title>Genome Analysis of Deinococcus marmoris KOPRI26562.</title>
        <authorList>
            <person name="Kim J.H."/>
            <person name="Oh H.-M."/>
        </authorList>
    </citation>
    <scope>NUCLEOTIDE SEQUENCE [LARGE SCALE GENOMIC DNA]</scope>
    <source>
        <strain evidence="7">PAMC 26633</strain>
    </source>
</reference>
<evidence type="ECO:0000313" key="7">
    <source>
        <dbReference type="Proteomes" id="UP000214720"/>
    </source>
</evidence>
<sequence>MTLIQLRVFCAVVEQGSFRAAARALDIGQSTLTQAIQSLEAELGVTLLNRSHQGISVTTLGETFLIRANAIIRDCQRAMQDMQQSSGEPEGQIALGVTSEPLAESLLPVLKRFIARFPRVRVHVTSGYAKMLIEKIRDGRLDFALCPLAPPVSDVDLDIERLYRSTPGVIARKGHPQAQATSVHDLKDCDWVSIRPAGIVGGAENRLTSLFRAEGLGEPRIVVTAESLLETLHIVCESDYLTIEPRVLVELKLFSNSIINIPIREAFDPRDVCLISRRSSPLTMVAQELASMLVSYSRLLHGAGS</sequence>
<dbReference type="AlphaFoldDB" id="A0A226WMI5"/>
<dbReference type="InterPro" id="IPR050950">
    <property type="entry name" value="HTH-type_LysR_regulators"/>
</dbReference>
<dbReference type="eggNOG" id="COG0583">
    <property type="taxonomic scope" value="Bacteria"/>
</dbReference>
<evidence type="ECO:0000256" key="2">
    <source>
        <dbReference type="ARBA" id="ARBA00023015"/>
    </source>
</evidence>
<dbReference type="PANTHER" id="PTHR30419">
    <property type="entry name" value="HTH-TYPE TRANSCRIPTIONAL REGULATOR YBHD"/>
    <property type="match status" value="1"/>
</dbReference>
<dbReference type="PRINTS" id="PR00039">
    <property type="entry name" value="HTHLYSR"/>
</dbReference>
<dbReference type="GO" id="GO:0003677">
    <property type="term" value="F:DNA binding"/>
    <property type="evidence" value="ECO:0007669"/>
    <property type="project" value="UniProtKB-KW"/>
</dbReference>
<keyword evidence="4" id="KW-0804">Transcription</keyword>
<feature type="domain" description="HTH lysR-type" evidence="5">
    <location>
        <begin position="1"/>
        <end position="58"/>
    </location>
</feature>
<dbReference type="InterPro" id="IPR036390">
    <property type="entry name" value="WH_DNA-bd_sf"/>
</dbReference>
<dbReference type="InterPro" id="IPR036388">
    <property type="entry name" value="WH-like_DNA-bd_sf"/>
</dbReference>
<evidence type="ECO:0000256" key="3">
    <source>
        <dbReference type="ARBA" id="ARBA00023125"/>
    </source>
</evidence>
<dbReference type="Gene3D" id="1.10.10.10">
    <property type="entry name" value="Winged helix-like DNA-binding domain superfamily/Winged helix DNA-binding domain"/>
    <property type="match status" value="1"/>
</dbReference>
<dbReference type="FunFam" id="1.10.10.10:FF:000001">
    <property type="entry name" value="LysR family transcriptional regulator"/>
    <property type="match status" value="1"/>
</dbReference>
<dbReference type="InterPro" id="IPR005119">
    <property type="entry name" value="LysR_subst-bd"/>
</dbReference>
<keyword evidence="2" id="KW-0805">Transcription regulation</keyword>
<name>A0A226WMI5_CABSO</name>
<evidence type="ECO:0000259" key="5">
    <source>
        <dbReference type="PROSITE" id="PS50931"/>
    </source>
</evidence>
<dbReference type="GO" id="GO:0003700">
    <property type="term" value="F:DNA-binding transcription factor activity"/>
    <property type="evidence" value="ECO:0007669"/>
    <property type="project" value="InterPro"/>
</dbReference>
<dbReference type="Gene3D" id="3.40.190.10">
    <property type="entry name" value="Periplasmic binding protein-like II"/>
    <property type="match status" value="2"/>
</dbReference>
<dbReference type="Proteomes" id="UP000214720">
    <property type="component" value="Unassembled WGS sequence"/>
</dbReference>
<dbReference type="OrthoDB" id="8524600at2"/>
<dbReference type="RefSeq" id="WP_089165922.1">
    <property type="nucleotide sequence ID" value="NZ_MTHB01000278.1"/>
</dbReference>
<dbReference type="SUPFAM" id="SSF53850">
    <property type="entry name" value="Periplasmic binding protein-like II"/>
    <property type="match status" value="1"/>
</dbReference>
<keyword evidence="3" id="KW-0238">DNA-binding</keyword>
<evidence type="ECO:0000256" key="1">
    <source>
        <dbReference type="ARBA" id="ARBA00009437"/>
    </source>
</evidence>
<organism evidence="6 7">
    <name type="scientific">Caballeronia sordidicola</name>
    <name type="common">Burkholderia sordidicola</name>
    <dbReference type="NCBI Taxonomy" id="196367"/>
    <lineage>
        <taxon>Bacteria</taxon>
        <taxon>Pseudomonadati</taxon>
        <taxon>Pseudomonadota</taxon>
        <taxon>Betaproteobacteria</taxon>
        <taxon>Burkholderiales</taxon>
        <taxon>Burkholderiaceae</taxon>
        <taxon>Caballeronia</taxon>
    </lineage>
</organism>
<dbReference type="PROSITE" id="PS50931">
    <property type="entry name" value="HTH_LYSR"/>
    <property type="match status" value="1"/>
</dbReference>
<dbReference type="GO" id="GO:0005829">
    <property type="term" value="C:cytosol"/>
    <property type="evidence" value="ECO:0007669"/>
    <property type="project" value="TreeGrafter"/>
</dbReference>
<comment type="caution">
    <text evidence="6">The sequence shown here is derived from an EMBL/GenBank/DDBJ whole genome shotgun (WGS) entry which is preliminary data.</text>
</comment>
<dbReference type="Pfam" id="PF03466">
    <property type="entry name" value="LysR_substrate"/>
    <property type="match status" value="1"/>
</dbReference>
<dbReference type="InterPro" id="IPR000847">
    <property type="entry name" value="LysR_HTH_N"/>
</dbReference>
<evidence type="ECO:0000256" key="4">
    <source>
        <dbReference type="ARBA" id="ARBA00023163"/>
    </source>
</evidence>
<protein>
    <submittedName>
        <fullName evidence="6">Transcriptional regulator, LysR family</fullName>
    </submittedName>
</protein>
<comment type="similarity">
    <text evidence="1">Belongs to the LysR transcriptional regulatory family.</text>
</comment>
<gene>
    <name evidence="6" type="ORF">BSU04_43065</name>
</gene>
<dbReference type="PANTHER" id="PTHR30419:SF30">
    <property type="entry name" value="LYSR FAMILY TRANSCRIPTIONAL REGULATOR"/>
    <property type="match status" value="1"/>
</dbReference>
<accession>A0A226WMI5</accession>
<dbReference type="EMBL" id="MTHB01000278">
    <property type="protein sequence ID" value="OXC72411.1"/>
    <property type="molecule type" value="Genomic_DNA"/>
</dbReference>
<dbReference type="SUPFAM" id="SSF46785">
    <property type="entry name" value="Winged helix' DNA-binding domain"/>
    <property type="match status" value="1"/>
</dbReference>